<dbReference type="GO" id="GO:0042392">
    <property type="term" value="F:sphingosine-1-phosphate phosphatase activity"/>
    <property type="evidence" value="ECO:0007669"/>
    <property type="project" value="TreeGrafter"/>
</dbReference>
<feature type="transmembrane region" description="Helical" evidence="1">
    <location>
        <begin position="154"/>
        <end position="174"/>
    </location>
</feature>
<feature type="domain" description="Phosphatidic acid phosphatase type 2/haloperoxidase" evidence="2">
    <location>
        <begin position="85"/>
        <end position="193"/>
    </location>
</feature>
<gene>
    <name evidence="3" type="ORF">ENV54_09635</name>
</gene>
<dbReference type="AlphaFoldDB" id="A0A7C4ETF7"/>
<keyword evidence="1" id="KW-0472">Membrane</keyword>
<feature type="transmembrane region" description="Helical" evidence="1">
    <location>
        <begin position="56"/>
        <end position="78"/>
    </location>
</feature>
<feature type="transmembrane region" description="Helical" evidence="1">
    <location>
        <begin position="240"/>
        <end position="259"/>
    </location>
</feature>
<dbReference type="PANTHER" id="PTHR14969:SF13">
    <property type="entry name" value="AT30094P"/>
    <property type="match status" value="1"/>
</dbReference>
<comment type="caution">
    <text evidence="3">The sequence shown here is derived from an EMBL/GenBank/DDBJ whole genome shotgun (WGS) entry which is preliminary data.</text>
</comment>
<dbReference type="SMART" id="SM00014">
    <property type="entry name" value="acidPPc"/>
    <property type="match status" value="1"/>
</dbReference>
<evidence type="ECO:0000313" key="3">
    <source>
        <dbReference type="EMBL" id="HGH61545.1"/>
    </source>
</evidence>
<evidence type="ECO:0000259" key="2">
    <source>
        <dbReference type="SMART" id="SM00014"/>
    </source>
</evidence>
<accession>A0A7C4ETF7</accession>
<feature type="transmembrane region" description="Helical" evidence="1">
    <location>
        <begin position="18"/>
        <end position="36"/>
    </location>
</feature>
<name>A0A7C4ETF7_9BACT</name>
<feature type="transmembrane region" description="Helical" evidence="1">
    <location>
        <begin position="180"/>
        <end position="205"/>
    </location>
</feature>
<feature type="transmembrane region" description="Helical" evidence="1">
    <location>
        <begin position="85"/>
        <end position="107"/>
    </location>
</feature>
<dbReference type="InterPro" id="IPR000326">
    <property type="entry name" value="PAP2/HPO"/>
</dbReference>
<dbReference type="Gene3D" id="1.20.144.10">
    <property type="entry name" value="Phosphatidic acid phosphatase type 2/haloperoxidase"/>
    <property type="match status" value="1"/>
</dbReference>
<organism evidence="3">
    <name type="scientific">Desulfomonile tiedjei</name>
    <dbReference type="NCBI Taxonomy" id="2358"/>
    <lineage>
        <taxon>Bacteria</taxon>
        <taxon>Pseudomonadati</taxon>
        <taxon>Thermodesulfobacteriota</taxon>
        <taxon>Desulfomonilia</taxon>
        <taxon>Desulfomonilales</taxon>
        <taxon>Desulfomonilaceae</taxon>
        <taxon>Desulfomonile</taxon>
    </lineage>
</organism>
<keyword evidence="1" id="KW-0812">Transmembrane</keyword>
<dbReference type="InterPro" id="IPR036938">
    <property type="entry name" value="PAP2/HPO_sf"/>
</dbReference>
<feature type="transmembrane region" description="Helical" evidence="1">
    <location>
        <begin position="127"/>
        <end position="147"/>
    </location>
</feature>
<keyword evidence="1" id="KW-1133">Transmembrane helix</keyword>
<dbReference type="Pfam" id="PF01569">
    <property type="entry name" value="PAP2"/>
    <property type="match status" value="1"/>
</dbReference>
<proteinExistence type="predicted"/>
<reference evidence="3" key="1">
    <citation type="journal article" date="2020" name="mSystems">
        <title>Genome- and Community-Level Interaction Insights into Carbon Utilization and Element Cycling Functions of Hydrothermarchaeota in Hydrothermal Sediment.</title>
        <authorList>
            <person name="Zhou Z."/>
            <person name="Liu Y."/>
            <person name="Xu W."/>
            <person name="Pan J."/>
            <person name="Luo Z.H."/>
            <person name="Li M."/>
        </authorList>
    </citation>
    <scope>NUCLEOTIDE SEQUENCE [LARGE SCALE GENOMIC DNA]</scope>
    <source>
        <strain evidence="3">SpSt-769</strain>
    </source>
</reference>
<protein>
    <submittedName>
        <fullName evidence="3">Phosphatase PAP2 family protein</fullName>
    </submittedName>
</protein>
<dbReference type="SUPFAM" id="SSF48317">
    <property type="entry name" value="Acid phosphatase/Vanadium-dependent haloperoxidase"/>
    <property type="match status" value="1"/>
</dbReference>
<dbReference type="EMBL" id="DTGT01000306">
    <property type="protein sequence ID" value="HGH61545.1"/>
    <property type="molecule type" value="Genomic_DNA"/>
</dbReference>
<sequence>MAYAAFFQGQRPEGLKWLPTYCVVILGGVCLTAFVYNQEIFSVLNGKRSPVWDSFWLAWTTMGDGYLLGVLLGCFIAYHPRIAALGLATLLLSAVLVQVLKALFPVARPVEVLQTVHVVGPVLRFGSFPSGHAAAGMSAGLTLYSFAAARITKYIVGTAAILIGLSRVFVGAHFPVDVAVGMLVAVLSFVFCAAFVWPIIAERVWQRPSWNKRRFRAFYCVELAAALGALFVYSPLFAESAIVGAAASTCMVVLVATRFRNYLFARGQHEHAEDELDGSKR</sequence>
<feature type="transmembrane region" description="Helical" evidence="1">
    <location>
        <begin position="217"/>
        <end position="234"/>
    </location>
</feature>
<dbReference type="PANTHER" id="PTHR14969">
    <property type="entry name" value="SPHINGOSINE-1-PHOSPHATE PHOSPHOHYDROLASE"/>
    <property type="match status" value="1"/>
</dbReference>
<evidence type="ECO:0000256" key="1">
    <source>
        <dbReference type="SAM" id="Phobius"/>
    </source>
</evidence>